<keyword evidence="2" id="KW-1185">Reference proteome</keyword>
<dbReference type="AlphaFoldDB" id="A0A2Z6GFF8"/>
<evidence type="ECO:0000313" key="2">
    <source>
        <dbReference type="Proteomes" id="UP000033070"/>
    </source>
</evidence>
<accession>A0A2Z6GFF8</accession>
<reference evidence="1 2" key="1">
    <citation type="submission" date="2018-06" db="EMBL/GenBank/DDBJ databases">
        <title>OYT1 Genome Sequencing.</title>
        <authorList>
            <person name="Kato S."/>
            <person name="Itoh T."/>
            <person name="Ohkuma M."/>
        </authorList>
    </citation>
    <scope>NUCLEOTIDE SEQUENCE [LARGE SCALE GENOMIC DNA]</scope>
    <source>
        <strain evidence="1 2">OYT1</strain>
    </source>
</reference>
<dbReference type="Proteomes" id="UP000033070">
    <property type="component" value="Chromosome"/>
</dbReference>
<proteinExistence type="predicted"/>
<evidence type="ECO:0000313" key="1">
    <source>
        <dbReference type="EMBL" id="BBE52139.1"/>
    </source>
</evidence>
<sequence>MFERLSEELYPDHKEKAIAEFTNDRLRSYYLNHPRVARPAVDLFREAESLLCSGHLDAALVFSASATELFLKATLLRPIIHGLVSSEVLAEEIVNNTLAQTGLDRYKKLLDQLFEHLTSKKLDSVLRVGASKTLVDEIAEIQRMRNGVVHRGESITQADAERALDVCKTTVIFVLNPVLAALNLESRKGEGIQPARRLG</sequence>
<dbReference type="KEGG" id="fam:OYT1_ch2627"/>
<gene>
    <name evidence="1" type="ORF">OYT1_ch2627</name>
</gene>
<protein>
    <recommendedName>
        <fullName evidence="3">RiboL-PSP-HEPN domain-containing protein</fullName>
    </recommendedName>
</protein>
<dbReference type="EMBL" id="AP018738">
    <property type="protein sequence ID" value="BBE52139.1"/>
    <property type="molecule type" value="Genomic_DNA"/>
</dbReference>
<evidence type="ECO:0008006" key="3">
    <source>
        <dbReference type="Google" id="ProtNLM"/>
    </source>
</evidence>
<dbReference type="STRING" id="1188319.OYT1_01239"/>
<organism evidence="1 2">
    <name type="scientific">Ferriphaselus amnicola</name>
    <dbReference type="NCBI Taxonomy" id="1188319"/>
    <lineage>
        <taxon>Bacteria</taxon>
        <taxon>Pseudomonadati</taxon>
        <taxon>Pseudomonadota</taxon>
        <taxon>Betaproteobacteria</taxon>
        <taxon>Nitrosomonadales</taxon>
        <taxon>Gallionellaceae</taxon>
        <taxon>Ferriphaselus</taxon>
    </lineage>
</organism>
<name>A0A2Z6GFF8_9PROT</name>